<organism evidence="9 10">
    <name type="scientific">Amphritea balenae</name>
    <dbReference type="NCBI Taxonomy" id="452629"/>
    <lineage>
        <taxon>Bacteria</taxon>
        <taxon>Pseudomonadati</taxon>
        <taxon>Pseudomonadota</taxon>
        <taxon>Gammaproteobacteria</taxon>
        <taxon>Oceanospirillales</taxon>
        <taxon>Oceanospirillaceae</taxon>
        <taxon>Amphritea</taxon>
    </lineage>
</organism>
<dbReference type="InterPro" id="IPR027417">
    <property type="entry name" value="P-loop_NTPase"/>
</dbReference>
<dbReference type="EMBL" id="RQXV01000004">
    <property type="protein sequence ID" value="RRC99591.1"/>
    <property type="molecule type" value="Genomic_DNA"/>
</dbReference>
<evidence type="ECO:0000256" key="1">
    <source>
        <dbReference type="ARBA" id="ARBA00022448"/>
    </source>
</evidence>
<dbReference type="InterPro" id="IPR003439">
    <property type="entry name" value="ABC_transporter-like_ATP-bd"/>
</dbReference>
<dbReference type="AlphaFoldDB" id="A0A3P1SQS5"/>
<evidence type="ECO:0000313" key="10">
    <source>
        <dbReference type="Proteomes" id="UP000267535"/>
    </source>
</evidence>
<keyword evidence="2" id="KW-1003">Cell membrane</keyword>
<evidence type="ECO:0000259" key="8">
    <source>
        <dbReference type="PROSITE" id="PS50893"/>
    </source>
</evidence>
<evidence type="ECO:0000256" key="4">
    <source>
        <dbReference type="ARBA" id="ARBA00022741"/>
    </source>
</evidence>
<keyword evidence="5 9" id="KW-0067">ATP-binding</keyword>
<dbReference type="InterPro" id="IPR017871">
    <property type="entry name" value="ABC_transporter-like_CS"/>
</dbReference>
<evidence type="ECO:0000256" key="6">
    <source>
        <dbReference type="ARBA" id="ARBA00022967"/>
    </source>
</evidence>
<keyword evidence="10" id="KW-1185">Reference proteome</keyword>
<gene>
    <name evidence="9" type="ORF">EHS89_08790</name>
</gene>
<dbReference type="Gene3D" id="3.40.50.300">
    <property type="entry name" value="P-loop containing nucleotide triphosphate hydrolases"/>
    <property type="match status" value="1"/>
</dbReference>
<dbReference type="Pfam" id="PF00005">
    <property type="entry name" value="ABC_tran"/>
    <property type="match status" value="1"/>
</dbReference>
<feature type="domain" description="ABC transporter" evidence="8">
    <location>
        <begin position="2"/>
        <end position="206"/>
    </location>
</feature>
<dbReference type="PANTHER" id="PTHR42781:SF1">
    <property type="entry name" value="THIAMINE IMPORT ATP-BINDING PROTEIN THIQ"/>
    <property type="match status" value="1"/>
</dbReference>
<keyword evidence="1" id="KW-0813">Transport</keyword>
<sequence length="206" mass="23006">MLKIDSLTLERDNQLLAYNFEIKEGQILAIQGRSGVGKTSLFNAIAGFLKPRSGDILWRGESLLKLAVEQRPVSLLFQDINLFEHLSVKENLCLGFSGDTPYEQLLEAAAQLDVDQQLNKRPGELSGGQRQRIALIRTLLRPEPLVLLDEPFAELDPHTRELATAWVRNTAKASGKTILMVTHQTEDVDRMADSSIELKQAVSQTE</sequence>
<evidence type="ECO:0000256" key="2">
    <source>
        <dbReference type="ARBA" id="ARBA00022475"/>
    </source>
</evidence>
<accession>A0A3P1SQS5</accession>
<keyword evidence="7" id="KW-0472">Membrane</keyword>
<dbReference type="PROSITE" id="PS50893">
    <property type="entry name" value="ABC_TRANSPORTER_2"/>
    <property type="match status" value="1"/>
</dbReference>
<evidence type="ECO:0000313" key="9">
    <source>
        <dbReference type="EMBL" id="RRC99591.1"/>
    </source>
</evidence>
<dbReference type="InterPro" id="IPR003593">
    <property type="entry name" value="AAA+_ATPase"/>
</dbReference>
<dbReference type="Proteomes" id="UP000267535">
    <property type="component" value="Unassembled WGS sequence"/>
</dbReference>
<keyword evidence="6" id="KW-1278">Translocase</keyword>
<reference evidence="9 10" key="1">
    <citation type="submission" date="2018-11" db="EMBL/GenBank/DDBJ databases">
        <title>The draft genome sequence of Amphritea balenae JAMM 1525T.</title>
        <authorList>
            <person name="Fang Z."/>
            <person name="Zhang Y."/>
            <person name="Han X."/>
        </authorList>
    </citation>
    <scope>NUCLEOTIDE SEQUENCE [LARGE SCALE GENOMIC DNA]</scope>
    <source>
        <strain evidence="9 10">JAMM 1525</strain>
    </source>
</reference>
<comment type="caution">
    <text evidence="9">The sequence shown here is derived from an EMBL/GenBank/DDBJ whole genome shotgun (WGS) entry which is preliminary data.</text>
</comment>
<evidence type="ECO:0000256" key="3">
    <source>
        <dbReference type="ARBA" id="ARBA00022519"/>
    </source>
</evidence>
<dbReference type="OrthoDB" id="9802264at2"/>
<dbReference type="InterPro" id="IPR050093">
    <property type="entry name" value="ABC_SmlMolc_Importer"/>
</dbReference>
<dbReference type="RefSeq" id="WP_124925781.1">
    <property type="nucleotide sequence ID" value="NZ_BMOH01000006.1"/>
</dbReference>
<keyword evidence="4" id="KW-0547">Nucleotide-binding</keyword>
<evidence type="ECO:0000256" key="7">
    <source>
        <dbReference type="ARBA" id="ARBA00023136"/>
    </source>
</evidence>
<proteinExistence type="predicted"/>
<dbReference type="GO" id="GO:0016887">
    <property type="term" value="F:ATP hydrolysis activity"/>
    <property type="evidence" value="ECO:0007669"/>
    <property type="project" value="InterPro"/>
</dbReference>
<evidence type="ECO:0000256" key="5">
    <source>
        <dbReference type="ARBA" id="ARBA00022840"/>
    </source>
</evidence>
<dbReference type="SMART" id="SM00382">
    <property type="entry name" value="AAA"/>
    <property type="match status" value="1"/>
</dbReference>
<dbReference type="PANTHER" id="PTHR42781">
    <property type="entry name" value="SPERMIDINE/PUTRESCINE IMPORT ATP-BINDING PROTEIN POTA"/>
    <property type="match status" value="1"/>
</dbReference>
<dbReference type="SUPFAM" id="SSF52540">
    <property type="entry name" value="P-loop containing nucleoside triphosphate hydrolases"/>
    <property type="match status" value="1"/>
</dbReference>
<keyword evidence="3" id="KW-0997">Cell inner membrane</keyword>
<dbReference type="PROSITE" id="PS00211">
    <property type="entry name" value="ABC_TRANSPORTER_1"/>
    <property type="match status" value="1"/>
</dbReference>
<dbReference type="GO" id="GO:0005524">
    <property type="term" value="F:ATP binding"/>
    <property type="evidence" value="ECO:0007669"/>
    <property type="project" value="UniProtKB-KW"/>
</dbReference>
<name>A0A3P1SQS5_9GAMM</name>
<protein>
    <submittedName>
        <fullName evidence="9">ATP-binding cassette domain-containing protein</fullName>
    </submittedName>
</protein>